<comment type="caution">
    <text evidence="1">The sequence shown here is derived from an EMBL/GenBank/DDBJ whole genome shotgun (WGS) entry which is preliminary data.</text>
</comment>
<protein>
    <submittedName>
        <fullName evidence="1">Uncharacterized protein</fullName>
    </submittedName>
</protein>
<accession>A0ABQ4Y3B3</accession>
<evidence type="ECO:0000313" key="1">
    <source>
        <dbReference type="EMBL" id="GJS71840.1"/>
    </source>
</evidence>
<sequence>MVFNPKKDVRYKDGLHRLTFYWLNTEHGIHWNFVKTSEETMVIVNVCVEDRRRIGEDKVKFDVSTYETRVEDNKRISEEKVEFAIVAYKTCVRL</sequence>
<gene>
    <name evidence="1" type="ORF">Tco_0704681</name>
</gene>
<keyword evidence="2" id="KW-1185">Reference proteome</keyword>
<name>A0ABQ4Y3B3_9ASTR</name>
<dbReference type="Proteomes" id="UP001151760">
    <property type="component" value="Unassembled WGS sequence"/>
</dbReference>
<dbReference type="EMBL" id="BQNB010010035">
    <property type="protein sequence ID" value="GJS71840.1"/>
    <property type="molecule type" value="Genomic_DNA"/>
</dbReference>
<evidence type="ECO:0000313" key="2">
    <source>
        <dbReference type="Proteomes" id="UP001151760"/>
    </source>
</evidence>
<reference evidence="1" key="2">
    <citation type="submission" date="2022-01" db="EMBL/GenBank/DDBJ databases">
        <authorList>
            <person name="Yamashiro T."/>
            <person name="Shiraishi A."/>
            <person name="Satake H."/>
            <person name="Nakayama K."/>
        </authorList>
    </citation>
    <scope>NUCLEOTIDE SEQUENCE</scope>
</reference>
<reference evidence="1" key="1">
    <citation type="journal article" date="2022" name="Int. J. Mol. Sci.">
        <title>Draft Genome of Tanacetum Coccineum: Genomic Comparison of Closely Related Tanacetum-Family Plants.</title>
        <authorList>
            <person name="Yamashiro T."/>
            <person name="Shiraishi A."/>
            <person name="Nakayama K."/>
            <person name="Satake H."/>
        </authorList>
    </citation>
    <scope>NUCLEOTIDE SEQUENCE</scope>
</reference>
<organism evidence="1 2">
    <name type="scientific">Tanacetum coccineum</name>
    <dbReference type="NCBI Taxonomy" id="301880"/>
    <lineage>
        <taxon>Eukaryota</taxon>
        <taxon>Viridiplantae</taxon>
        <taxon>Streptophyta</taxon>
        <taxon>Embryophyta</taxon>
        <taxon>Tracheophyta</taxon>
        <taxon>Spermatophyta</taxon>
        <taxon>Magnoliopsida</taxon>
        <taxon>eudicotyledons</taxon>
        <taxon>Gunneridae</taxon>
        <taxon>Pentapetalae</taxon>
        <taxon>asterids</taxon>
        <taxon>campanulids</taxon>
        <taxon>Asterales</taxon>
        <taxon>Asteraceae</taxon>
        <taxon>Asteroideae</taxon>
        <taxon>Anthemideae</taxon>
        <taxon>Anthemidinae</taxon>
        <taxon>Tanacetum</taxon>
    </lineage>
</organism>
<proteinExistence type="predicted"/>